<dbReference type="SMART" id="SM00382">
    <property type="entry name" value="AAA"/>
    <property type="match status" value="1"/>
</dbReference>
<dbReference type="SUPFAM" id="SSF52540">
    <property type="entry name" value="P-loop containing nucleoside triphosphate hydrolases"/>
    <property type="match status" value="1"/>
</dbReference>
<dbReference type="Gene3D" id="3.40.50.300">
    <property type="entry name" value="P-loop containing nucleotide triphosphate hydrolases"/>
    <property type="match status" value="1"/>
</dbReference>
<dbReference type="EMBL" id="RSED01000003">
    <property type="protein sequence ID" value="RRS05667.1"/>
    <property type="molecule type" value="Genomic_DNA"/>
</dbReference>
<dbReference type="AlphaFoldDB" id="A0A426VFJ4"/>
<dbReference type="InterPro" id="IPR003593">
    <property type="entry name" value="AAA+_ATPase"/>
</dbReference>
<dbReference type="PANTHER" id="PTHR37512">
    <property type="entry name" value="TRIFUNCTIONAL NAD BIOSYNTHESIS/REGULATOR PROTEIN NADR"/>
    <property type="match status" value="1"/>
</dbReference>
<dbReference type="InterPro" id="IPR038727">
    <property type="entry name" value="NadR/Ttd14_AAA_dom"/>
</dbReference>
<evidence type="ECO:0000313" key="3">
    <source>
        <dbReference type="Proteomes" id="UP000269265"/>
    </source>
</evidence>
<feature type="domain" description="AAA+ ATPase" evidence="1">
    <location>
        <begin position="4"/>
        <end position="145"/>
    </location>
</feature>
<name>A0A426VFJ4_9BURK</name>
<dbReference type="PANTHER" id="PTHR37512:SF1">
    <property type="entry name" value="NADR_TTD14 AAA DOMAIN-CONTAINING PROTEIN"/>
    <property type="match status" value="1"/>
</dbReference>
<proteinExistence type="predicted"/>
<dbReference type="Proteomes" id="UP000269265">
    <property type="component" value="Unassembled WGS sequence"/>
</dbReference>
<accession>A0A426VFJ4</accession>
<protein>
    <submittedName>
        <fullName evidence="2">ATPase</fullName>
    </submittedName>
</protein>
<dbReference type="InterPro" id="IPR052735">
    <property type="entry name" value="NAD_biosynth-regulator"/>
</dbReference>
<gene>
    <name evidence="2" type="ORF">EIP75_04230</name>
</gene>
<evidence type="ECO:0000313" key="2">
    <source>
        <dbReference type="EMBL" id="RRS05667.1"/>
    </source>
</evidence>
<comment type="caution">
    <text evidence="2">The sequence shown here is derived from an EMBL/GenBank/DDBJ whole genome shotgun (WGS) entry which is preliminary data.</text>
</comment>
<keyword evidence="3" id="KW-1185">Reference proteome</keyword>
<evidence type="ECO:0000259" key="1">
    <source>
        <dbReference type="SMART" id="SM00382"/>
    </source>
</evidence>
<dbReference type="InterPro" id="IPR027417">
    <property type="entry name" value="P-loop_NTPase"/>
</dbReference>
<organism evidence="2 3">
    <name type="scientific">Aquabacterium soli</name>
    <dbReference type="NCBI Taxonomy" id="2493092"/>
    <lineage>
        <taxon>Bacteria</taxon>
        <taxon>Pseudomonadati</taxon>
        <taxon>Pseudomonadota</taxon>
        <taxon>Betaproteobacteria</taxon>
        <taxon>Burkholderiales</taxon>
        <taxon>Aquabacterium</taxon>
    </lineage>
</organism>
<reference evidence="2 3" key="1">
    <citation type="submission" date="2018-12" db="EMBL/GenBank/DDBJ databases">
        <title>The whole draft genome of Aquabacterium sp. SJQ9.</title>
        <authorList>
            <person name="Sun L."/>
            <person name="Gao X."/>
            <person name="Chen W."/>
            <person name="Huang K."/>
        </authorList>
    </citation>
    <scope>NUCLEOTIDE SEQUENCE [LARGE SCALE GENOMIC DNA]</scope>
    <source>
        <strain evidence="2 3">SJQ9</strain>
    </source>
</reference>
<dbReference type="OrthoDB" id="9151999at2"/>
<sequence length="215" mass="23551">MSSPGQIVAIVGAESTGKSTLVRELMRVLSARGLSVTVVTEALRDFCDLHGRTPRADEQAAIAAEQTRRIAEAAQSHRLVLADTTALMIAVYSELIFQDTSLYAQAERDHTQAAMTLLTALDLPWVQDGLIRDGPQVRLPVDNLVRQSLQRMGVPYAVVAGVGVSRVQRALEAVEHLLDAPARQAKAGQGTRWRWFCENCDDGECEQHWLPRAAP</sequence>
<dbReference type="Pfam" id="PF13521">
    <property type="entry name" value="AAA_28"/>
    <property type="match status" value="1"/>
</dbReference>